<protein>
    <submittedName>
        <fullName evidence="2">Uncharacterized protein</fullName>
    </submittedName>
</protein>
<evidence type="ECO:0000313" key="2">
    <source>
        <dbReference type="EMBL" id="OGK15810.1"/>
    </source>
</evidence>
<comment type="caution">
    <text evidence="2">The sequence shown here is derived from an EMBL/GenBank/DDBJ whole genome shotgun (WGS) entry which is preliminary data.</text>
</comment>
<evidence type="ECO:0000313" key="3">
    <source>
        <dbReference type="Proteomes" id="UP000178372"/>
    </source>
</evidence>
<name>A0A1F7GA75_9BACT</name>
<organism evidence="2 3">
    <name type="scientific">Candidatus Roizmanbacteria bacterium RIFCSPHIGHO2_01_FULL_39_12b</name>
    <dbReference type="NCBI Taxonomy" id="1802030"/>
    <lineage>
        <taxon>Bacteria</taxon>
        <taxon>Candidatus Roizmaniibacteriota</taxon>
    </lineage>
</organism>
<accession>A0A1F7GA75</accession>
<sequence length="474" mass="52464">MARQEREQAEFDRLEAEMRLVRARTEQLLERNRPSLTAKSPPVLDRLTHGDSGPIAHLRTTVPSESVFRFLAHDSVVETQLPVIQLLLSCADMIDNDRLNITNVPLGYTDYRGREHNVGLPADFYRQDLSRMTKLLGTLLQLDYDIGSSVFGSQLHGDVIKKHLEAHDKMVQQEANGLYQAWDDGLIRRTRRERNDFIDVVAKKNPRPTPKDALLQFAHGSAAKPEQLRRLVENMIFGYLGLDYDPGREPGKPVELKSTDPESPFVCRVYPAENQRFRVEMVQDLPNVSTVNFLGSDFGKVHVHSNADTKNVEITAHLINCSISELLTFLSEFRSHPDHVAATKSHSVRRRVANVAPDGQFSSVSIAIPYEPGGSESIGINFFGTTGPITISDVGNCQILIGQHGGDIKIENCDGGVMIDTSSIPALTIFTTGADGNGATVRNSEVGILTCNGADIDFAGRLTRSKTIPNLWNS</sequence>
<feature type="coiled-coil region" evidence="1">
    <location>
        <begin position="4"/>
        <end position="31"/>
    </location>
</feature>
<reference evidence="2 3" key="1">
    <citation type="journal article" date="2016" name="Nat. Commun.">
        <title>Thousands of microbial genomes shed light on interconnected biogeochemical processes in an aquifer system.</title>
        <authorList>
            <person name="Anantharaman K."/>
            <person name="Brown C.T."/>
            <person name="Hug L.A."/>
            <person name="Sharon I."/>
            <person name="Castelle C.J."/>
            <person name="Probst A.J."/>
            <person name="Thomas B.C."/>
            <person name="Singh A."/>
            <person name="Wilkins M.J."/>
            <person name="Karaoz U."/>
            <person name="Brodie E.L."/>
            <person name="Williams K.H."/>
            <person name="Hubbard S.S."/>
            <person name="Banfield J.F."/>
        </authorList>
    </citation>
    <scope>NUCLEOTIDE SEQUENCE [LARGE SCALE GENOMIC DNA]</scope>
</reference>
<dbReference type="Proteomes" id="UP000178372">
    <property type="component" value="Unassembled WGS sequence"/>
</dbReference>
<dbReference type="AlphaFoldDB" id="A0A1F7GA75"/>
<evidence type="ECO:0000256" key="1">
    <source>
        <dbReference type="SAM" id="Coils"/>
    </source>
</evidence>
<dbReference type="EMBL" id="MFZF01000024">
    <property type="protein sequence ID" value="OGK15810.1"/>
    <property type="molecule type" value="Genomic_DNA"/>
</dbReference>
<keyword evidence="1" id="KW-0175">Coiled coil</keyword>
<gene>
    <name evidence="2" type="ORF">A2690_04720</name>
</gene>
<proteinExistence type="predicted"/>